<reference evidence="5" key="1">
    <citation type="journal article" date="2019" name="Int. J. Syst. Evol. Microbiol.">
        <title>The Global Catalogue of Microorganisms (GCM) 10K type strain sequencing project: providing services to taxonomists for standard genome sequencing and annotation.</title>
        <authorList>
            <consortium name="The Broad Institute Genomics Platform"/>
            <consortium name="The Broad Institute Genome Sequencing Center for Infectious Disease"/>
            <person name="Wu L."/>
            <person name="Ma J."/>
        </authorList>
    </citation>
    <scope>NUCLEOTIDE SEQUENCE [LARGE SCALE GENOMIC DNA]</scope>
    <source>
        <strain evidence="5">CCUG 62952</strain>
    </source>
</reference>
<evidence type="ECO:0000313" key="4">
    <source>
        <dbReference type="EMBL" id="MFD0861941.1"/>
    </source>
</evidence>
<keyword evidence="1 2" id="KW-0732">Signal</keyword>
<gene>
    <name evidence="4" type="ORF">ACFQ1M_06960</name>
</gene>
<name>A0ABW3CVX0_9FLAO</name>
<protein>
    <submittedName>
        <fullName evidence="4">T9SS type A sorting domain-containing protein</fullName>
    </submittedName>
</protein>
<feature type="domain" description="Secretion system C-terminal sorting" evidence="3">
    <location>
        <begin position="232"/>
        <end position="299"/>
    </location>
</feature>
<dbReference type="Pfam" id="PF18962">
    <property type="entry name" value="Por_Secre_tail"/>
    <property type="match status" value="1"/>
</dbReference>
<evidence type="ECO:0000256" key="2">
    <source>
        <dbReference type="SAM" id="SignalP"/>
    </source>
</evidence>
<comment type="caution">
    <text evidence="4">The sequence shown here is derived from an EMBL/GenBank/DDBJ whole genome shotgun (WGS) entry which is preliminary data.</text>
</comment>
<feature type="chain" id="PRO_5045811259" evidence="2">
    <location>
        <begin position="28"/>
        <end position="300"/>
    </location>
</feature>
<evidence type="ECO:0000256" key="1">
    <source>
        <dbReference type="ARBA" id="ARBA00022729"/>
    </source>
</evidence>
<dbReference type="NCBIfam" id="TIGR04183">
    <property type="entry name" value="Por_Secre_tail"/>
    <property type="match status" value="1"/>
</dbReference>
<feature type="signal peptide" evidence="2">
    <location>
        <begin position="1"/>
        <end position="27"/>
    </location>
</feature>
<dbReference type="RefSeq" id="WP_386405914.1">
    <property type="nucleotide sequence ID" value="NZ_JBHTJH010000004.1"/>
</dbReference>
<organism evidence="4 5">
    <name type="scientific">Sungkyunkwania multivorans</name>
    <dbReference type="NCBI Taxonomy" id="1173618"/>
    <lineage>
        <taxon>Bacteria</taxon>
        <taxon>Pseudomonadati</taxon>
        <taxon>Bacteroidota</taxon>
        <taxon>Flavobacteriia</taxon>
        <taxon>Flavobacteriales</taxon>
        <taxon>Flavobacteriaceae</taxon>
        <taxon>Sungkyunkwania</taxon>
    </lineage>
</organism>
<dbReference type="InterPro" id="IPR026444">
    <property type="entry name" value="Secre_tail"/>
</dbReference>
<evidence type="ECO:0000259" key="3">
    <source>
        <dbReference type="Pfam" id="PF18962"/>
    </source>
</evidence>
<dbReference type="Proteomes" id="UP001596978">
    <property type="component" value="Unassembled WGS sequence"/>
</dbReference>
<evidence type="ECO:0000313" key="5">
    <source>
        <dbReference type="Proteomes" id="UP001596978"/>
    </source>
</evidence>
<dbReference type="EMBL" id="JBHTJH010000004">
    <property type="protein sequence ID" value="MFD0861941.1"/>
    <property type="molecule type" value="Genomic_DNA"/>
</dbReference>
<accession>A0ABW3CVX0</accession>
<proteinExistence type="predicted"/>
<sequence>MKKNYNSLKNIVAVASLVLGGMVSMTAQEINFSFANATNTNDGMNDFYEVDVMVDNNGVSDFKMGEGLLYFDYSTAAFGSNIDAAGTIQITYPNAGGYILGQFVDAAAANFFGTTPTVNDNTTSKVAVSWTQTFAAGTIAANNVTSTPTQLFHIRIQYAGAPVDPMFSFDGSAGFDDQTFTACGPFVGGPFDSADCTGPNAPTQITSDFFDSTGSTPGSLSVEGISAEAFEIYPNPAKGKFQIRGIENVDVTIHDINGKLVRTIESYEGEELKTNGMQKGVYFVKVSNEASKVTKKLIIE</sequence>
<keyword evidence="5" id="KW-1185">Reference proteome</keyword>